<evidence type="ECO:0008006" key="3">
    <source>
        <dbReference type="Google" id="ProtNLM"/>
    </source>
</evidence>
<dbReference type="EMBL" id="CAJPIZ010032059">
    <property type="protein sequence ID" value="CAG2120200.1"/>
    <property type="molecule type" value="Genomic_DNA"/>
</dbReference>
<dbReference type="InterPro" id="IPR046341">
    <property type="entry name" value="SET_dom_sf"/>
</dbReference>
<dbReference type="Gene3D" id="6.10.140.2220">
    <property type="match status" value="1"/>
</dbReference>
<sequence>MLPKLSEPLPLDVITQDMHIIHIIHEKYKDKYCDNCVQRSDQLKKYAKCLHMYYCSKECQRMTGSITSIAAIVAETCGSGYQRPNSVRDVWVGLSSPLQSAPGYQLPNSVRDVWVGLSSPLQSAPGYQLPNSVRDVWVGLSSPLQSAPGYQLPRRARLGH</sequence>
<evidence type="ECO:0000313" key="2">
    <source>
        <dbReference type="Proteomes" id="UP000759131"/>
    </source>
</evidence>
<feature type="non-terminal residue" evidence="1">
    <location>
        <position position="160"/>
    </location>
</feature>
<evidence type="ECO:0000313" key="1">
    <source>
        <dbReference type="EMBL" id="CAD7644655.1"/>
    </source>
</evidence>
<keyword evidence="2" id="KW-1185">Reference proteome</keyword>
<name>A0A7R9LMY5_9ACAR</name>
<protein>
    <recommendedName>
        <fullName evidence="3">MYND-type domain-containing protein</fullName>
    </recommendedName>
</protein>
<organism evidence="1">
    <name type="scientific">Medioppia subpectinata</name>
    <dbReference type="NCBI Taxonomy" id="1979941"/>
    <lineage>
        <taxon>Eukaryota</taxon>
        <taxon>Metazoa</taxon>
        <taxon>Ecdysozoa</taxon>
        <taxon>Arthropoda</taxon>
        <taxon>Chelicerata</taxon>
        <taxon>Arachnida</taxon>
        <taxon>Acari</taxon>
        <taxon>Acariformes</taxon>
        <taxon>Sarcoptiformes</taxon>
        <taxon>Oribatida</taxon>
        <taxon>Brachypylina</taxon>
        <taxon>Oppioidea</taxon>
        <taxon>Oppiidae</taxon>
        <taxon>Medioppia</taxon>
    </lineage>
</organism>
<accession>A0A7R9LMY5</accession>
<reference evidence="1" key="1">
    <citation type="submission" date="2020-11" db="EMBL/GenBank/DDBJ databases">
        <authorList>
            <person name="Tran Van P."/>
        </authorList>
    </citation>
    <scope>NUCLEOTIDE SEQUENCE</scope>
</reference>
<proteinExistence type="predicted"/>
<dbReference type="AlphaFoldDB" id="A0A7R9LMY5"/>
<dbReference type="EMBL" id="OC886634">
    <property type="protein sequence ID" value="CAD7644655.1"/>
    <property type="molecule type" value="Genomic_DNA"/>
</dbReference>
<dbReference type="OrthoDB" id="6514545at2759"/>
<dbReference type="Gene3D" id="2.170.270.10">
    <property type="entry name" value="SET domain"/>
    <property type="match status" value="1"/>
</dbReference>
<dbReference type="Proteomes" id="UP000759131">
    <property type="component" value="Unassembled WGS sequence"/>
</dbReference>
<gene>
    <name evidence="1" type="ORF">OSB1V03_LOCUS20147</name>
</gene>